<dbReference type="InterPro" id="IPR018076">
    <property type="entry name" value="T2SS_GspF_dom"/>
</dbReference>
<keyword evidence="7 10" id="KW-1133">Transmembrane helix</keyword>
<feature type="transmembrane region" description="Helical" evidence="10">
    <location>
        <begin position="375"/>
        <end position="398"/>
    </location>
</feature>
<proteinExistence type="inferred from homology"/>
<dbReference type="InterPro" id="IPR042094">
    <property type="entry name" value="T2SS_GspF_sf"/>
</dbReference>
<dbReference type="Proteomes" id="UP000046155">
    <property type="component" value="Unassembled WGS sequence"/>
</dbReference>
<keyword evidence="8 10" id="KW-0472">Membrane</keyword>
<dbReference type="AlphaFoldDB" id="A0A0B7MPR4"/>
<dbReference type="Pfam" id="PF00482">
    <property type="entry name" value="T2SSF"/>
    <property type="match status" value="2"/>
</dbReference>
<dbReference type="InterPro" id="IPR003004">
    <property type="entry name" value="GspF/PilC"/>
</dbReference>
<keyword evidence="4" id="KW-1003">Cell membrane</keyword>
<feature type="transmembrane region" description="Helical" evidence="10">
    <location>
        <begin position="253"/>
        <end position="273"/>
    </location>
</feature>
<keyword evidence="5" id="KW-0997">Cell inner membrane</keyword>
<evidence type="ECO:0000313" key="13">
    <source>
        <dbReference type="Proteomes" id="UP000046155"/>
    </source>
</evidence>
<dbReference type="GO" id="GO:0005886">
    <property type="term" value="C:plasma membrane"/>
    <property type="evidence" value="ECO:0007669"/>
    <property type="project" value="UniProtKB-SubCell"/>
</dbReference>
<evidence type="ECO:0000256" key="8">
    <source>
        <dbReference type="ARBA" id="ARBA00023136"/>
    </source>
</evidence>
<feature type="domain" description="Type II secretion system protein GspF" evidence="11">
    <location>
        <begin position="272"/>
        <end position="394"/>
    </location>
</feature>
<name>A0A0B7MPR4_9FIRM</name>
<evidence type="ECO:0000256" key="7">
    <source>
        <dbReference type="ARBA" id="ARBA00022989"/>
    </source>
</evidence>
<evidence type="ECO:0000256" key="10">
    <source>
        <dbReference type="SAM" id="Phobius"/>
    </source>
</evidence>
<dbReference type="PRINTS" id="PR00812">
    <property type="entry name" value="BCTERIALGSPF"/>
</dbReference>
<evidence type="ECO:0000256" key="5">
    <source>
        <dbReference type="ARBA" id="ARBA00022519"/>
    </source>
</evidence>
<gene>
    <name evidence="12" type="ORF">SSCH_700018</name>
</gene>
<organism evidence="12 13">
    <name type="scientific">Syntrophaceticus schinkii</name>
    <dbReference type="NCBI Taxonomy" id="499207"/>
    <lineage>
        <taxon>Bacteria</taxon>
        <taxon>Bacillati</taxon>
        <taxon>Bacillota</taxon>
        <taxon>Clostridia</taxon>
        <taxon>Thermoanaerobacterales</taxon>
        <taxon>Thermoanaerobacterales Family III. Incertae Sedis</taxon>
        <taxon>Syntrophaceticus</taxon>
    </lineage>
</organism>
<comment type="similarity">
    <text evidence="2 9">Belongs to the GSP F family.</text>
</comment>
<evidence type="ECO:0000256" key="4">
    <source>
        <dbReference type="ARBA" id="ARBA00022475"/>
    </source>
</evidence>
<keyword evidence="6 9" id="KW-0812">Transmembrane</keyword>
<dbReference type="GO" id="GO:0009306">
    <property type="term" value="P:protein secretion"/>
    <property type="evidence" value="ECO:0007669"/>
    <property type="project" value="InterPro"/>
</dbReference>
<feature type="transmembrane region" description="Helical" evidence="10">
    <location>
        <begin position="222"/>
        <end position="241"/>
    </location>
</feature>
<feature type="domain" description="Type II secretion system protein GspF" evidence="11">
    <location>
        <begin position="69"/>
        <end position="192"/>
    </location>
</feature>
<accession>A0A0B7MPR4</accession>
<evidence type="ECO:0000256" key="3">
    <source>
        <dbReference type="ARBA" id="ARBA00022448"/>
    </source>
</evidence>
<sequence length="402" mass="43961">MVEFSFHYQARNLDGEAVSGRVEAETRQAALGLLRSRNLFVVKISQARAGKRRLSVPRGRVRVKELAIFCRQFAVMNAAGIHLLQSLHDLREQTTDRLLQKIISEAVVSLEKGKSLTEAFMINSGSLPPIMINMLMAAEASGSLDLTLQRLAENFEKEMQVRGKIQSALAYPVLVAVVALMAVAVLLIYVVPIFVDVFDQVGASLPAATRLLLVLSSILRHYSHLIVLSFALLFVAMKYIQKIRIVFTMRDMLLLRLPGVGSIATGVTISRFAHTLSMLLHSGIPLLESLDIVEKVIGNSIAASEIAEARRQVEVGESIAPAFLKSRVFPRMVTSMIAVGEESGALVDILDKLGSYYDQDVDFGITRLASLLEPVLITVVGLMVGFIALSIYLPLFGLSGSL</sequence>
<evidence type="ECO:0000256" key="2">
    <source>
        <dbReference type="ARBA" id="ARBA00005745"/>
    </source>
</evidence>
<comment type="subcellular location">
    <subcellularLocation>
        <location evidence="1">Cell inner membrane</location>
        <topology evidence="1">Multi-pass membrane protein</topology>
    </subcellularLocation>
    <subcellularLocation>
        <location evidence="9">Cell membrane</location>
        <topology evidence="9">Multi-pass membrane protein</topology>
    </subcellularLocation>
</comment>
<dbReference type="PANTHER" id="PTHR30012:SF0">
    <property type="entry name" value="TYPE II SECRETION SYSTEM PROTEIN F-RELATED"/>
    <property type="match status" value="1"/>
</dbReference>
<dbReference type="FunFam" id="1.20.81.30:FF:000001">
    <property type="entry name" value="Type II secretion system protein F"/>
    <property type="match status" value="2"/>
</dbReference>
<dbReference type="PROSITE" id="PS00874">
    <property type="entry name" value="T2SP_F"/>
    <property type="match status" value="1"/>
</dbReference>
<dbReference type="EMBL" id="CDRZ01000270">
    <property type="protein sequence ID" value="CEO90031.1"/>
    <property type="molecule type" value="Genomic_DNA"/>
</dbReference>
<keyword evidence="3 9" id="KW-0813">Transport</keyword>
<dbReference type="PANTHER" id="PTHR30012">
    <property type="entry name" value="GENERAL SECRETION PATHWAY PROTEIN"/>
    <property type="match status" value="1"/>
</dbReference>
<reference evidence="13" key="1">
    <citation type="submission" date="2015-01" db="EMBL/GenBank/DDBJ databases">
        <authorList>
            <person name="Manzoor Shahid"/>
            <person name="Zubair Saima"/>
        </authorList>
    </citation>
    <scope>NUCLEOTIDE SEQUENCE [LARGE SCALE GENOMIC DNA]</scope>
    <source>
        <strain evidence="13">Sp3</strain>
    </source>
</reference>
<feature type="transmembrane region" description="Helical" evidence="10">
    <location>
        <begin position="169"/>
        <end position="195"/>
    </location>
</feature>
<evidence type="ECO:0000259" key="11">
    <source>
        <dbReference type="Pfam" id="PF00482"/>
    </source>
</evidence>
<evidence type="ECO:0000256" key="9">
    <source>
        <dbReference type="RuleBase" id="RU003923"/>
    </source>
</evidence>
<protein>
    <submittedName>
        <fullName evidence="12">Type II secretion system F domain protein</fullName>
    </submittedName>
</protein>
<dbReference type="InterPro" id="IPR001992">
    <property type="entry name" value="T2SS_GspF/T4SS_PilC_CS"/>
</dbReference>
<evidence type="ECO:0000256" key="1">
    <source>
        <dbReference type="ARBA" id="ARBA00004429"/>
    </source>
</evidence>
<evidence type="ECO:0000313" key="12">
    <source>
        <dbReference type="EMBL" id="CEO90031.1"/>
    </source>
</evidence>
<keyword evidence="13" id="KW-1185">Reference proteome</keyword>
<dbReference type="Gene3D" id="1.20.81.30">
    <property type="entry name" value="Type II secretion system (T2SS), domain F"/>
    <property type="match status" value="2"/>
</dbReference>
<evidence type="ECO:0000256" key="6">
    <source>
        <dbReference type="ARBA" id="ARBA00022692"/>
    </source>
</evidence>